<reference evidence="2" key="1">
    <citation type="submission" date="2022-11" db="UniProtKB">
        <authorList>
            <consortium name="WormBaseParasite"/>
        </authorList>
    </citation>
    <scope>IDENTIFICATION</scope>
</reference>
<proteinExistence type="predicted"/>
<protein>
    <submittedName>
        <fullName evidence="2">Uncharacterized protein</fullName>
    </submittedName>
</protein>
<name>A0A914QNW9_9BILA</name>
<organism evidence="1 2">
    <name type="scientific">Panagrolaimus davidi</name>
    <dbReference type="NCBI Taxonomy" id="227884"/>
    <lineage>
        <taxon>Eukaryota</taxon>
        <taxon>Metazoa</taxon>
        <taxon>Ecdysozoa</taxon>
        <taxon>Nematoda</taxon>
        <taxon>Chromadorea</taxon>
        <taxon>Rhabditida</taxon>
        <taxon>Tylenchina</taxon>
        <taxon>Panagrolaimomorpha</taxon>
        <taxon>Panagrolaimoidea</taxon>
        <taxon>Panagrolaimidae</taxon>
        <taxon>Panagrolaimus</taxon>
    </lineage>
</organism>
<accession>A0A914QNW9</accession>
<dbReference type="WBParaSite" id="PDA_v2.g5033.t1">
    <property type="protein sequence ID" value="PDA_v2.g5033.t1"/>
    <property type="gene ID" value="PDA_v2.g5033"/>
</dbReference>
<evidence type="ECO:0000313" key="1">
    <source>
        <dbReference type="Proteomes" id="UP000887578"/>
    </source>
</evidence>
<evidence type="ECO:0000313" key="2">
    <source>
        <dbReference type="WBParaSite" id="PDA_v2.g5033.t1"/>
    </source>
</evidence>
<keyword evidence="1" id="KW-1185">Reference proteome</keyword>
<sequence length="143" mass="15330">MFVSCHFINLNNNFTSFDWETASNLKNKAELFFPVGFFCSLLARTANNLRLFKANAQDALVAGDAVQSFLLDIVQATSHDEDQGKQLMSCFDTIASTSSPLSDLTSAVSPATNSIQPPSAVCDLMPADSMQSLSPAPSSTPES</sequence>
<dbReference type="AlphaFoldDB" id="A0A914QNW9"/>
<dbReference type="Proteomes" id="UP000887578">
    <property type="component" value="Unplaced"/>
</dbReference>